<protein>
    <submittedName>
        <fullName evidence="2">Uncharacterized protein</fullName>
    </submittedName>
</protein>
<accession>F0YJL2</accession>
<dbReference type="GO" id="GO:0003924">
    <property type="term" value="F:GTPase activity"/>
    <property type="evidence" value="ECO:0007669"/>
    <property type="project" value="InterPro"/>
</dbReference>
<dbReference type="KEGG" id="aaf:AURANDRAFT_38887"/>
<keyword evidence="3" id="KW-1185">Reference proteome</keyword>
<dbReference type="InterPro" id="IPR001806">
    <property type="entry name" value="Small_GTPase"/>
</dbReference>
<sequence>MEIKTVVVGDTDAGKTSLSERFCYGDSPMSASPTIGASFLQKRVYVQDEHGGGTHNVALQLWDTAGQERFRSMAPMYYRGATAAIIVFDSSKEFAWDAIKTWQKDLLTYAEPGVIIGVAGNKMDMPNAPGFDLDACRTICADWGASLHLTSALTGEGVDDLFLTVAKRSASIVAAQQKHADSLHVTASDNIPKGSSCCS</sequence>
<dbReference type="eggNOG" id="KOG0092">
    <property type="taxonomic scope" value="Eukaryota"/>
</dbReference>
<evidence type="ECO:0000313" key="2">
    <source>
        <dbReference type="EMBL" id="EGB04722.1"/>
    </source>
</evidence>
<dbReference type="NCBIfam" id="TIGR00231">
    <property type="entry name" value="small_GTP"/>
    <property type="match status" value="1"/>
</dbReference>
<dbReference type="InterPro" id="IPR005225">
    <property type="entry name" value="Small_GTP-bd"/>
</dbReference>
<dbReference type="OrthoDB" id="63533at2759"/>
<keyword evidence="1" id="KW-0547">Nucleotide-binding</keyword>
<dbReference type="InParanoid" id="F0YJL2"/>
<dbReference type="GO" id="GO:0005525">
    <property type="term" value="F:GTP binding"/>
    <property type="evidence" value="ECO:0007669"/>
    <property type="project" value="InterPro"/>
</dbReference>
<evidence type="ECO:0000256" key="1">
    <source>
        <dbReference type="ARBA" id="ARBA00022741"/>
    </source>
</evidence>
<dbReference type="SMART" id="SM00173">
    <property type="entry name" value="RAS"/>
    <property type="match status" value="1"/>
</dbReference>
<organism evidence="3">
    <name type="scientific">Aureococcus anophagefferens</name>
    <name type="common">Harmful bloom alga</name>
    <dbReference type="NCBI Taxonomy" id="44056"/>
    <lineage>
        <taxon>Eukaryota</taxon>
        <taxon>Sar</taxon>
        <taxon>Stramenopiles</taxon>
        <taxon>Ochrophyta</taxon>
        <taxon>Pelagophyceae</taxon>
        <taxon>Pelagomonadales</taxon>
        <taxon>Pelagomonadaceae</taxon>
        <taxon>Aureococcus</taxon>
    </lineage>
</organism>
<name>F0YJL2_AURAN</name>
<reference evidence="2 3" key="1">
    <citation type="journal article" date="2011" name="Proc. Natl. Acad. Sci. U.S.A.">
        <title>Niche of harmful alga Aureococcus anophagefferens revealed through ecogenomics.</title>
        <authorList>
            <person name="Gobler C.J."/>
            <person name="Berry D.L."/>
            <person name="Dyhrman S.T."/>
            <person name="Wilhelm S.W."/>
            <person name="Salamov A."/>
            <person name="Lobanov A.V."/>
            <person name="Zhang Y."/>
            <person name="Collier J.L."/>
            <person name="Wurch L.L."/>
            <person name="Kustka A.B."/>
            <person name="Dill B.D."/>
            <person name="Shah M."/>
            <person name="VerBerkmoes N.C."/>
            <person name="Kuo A."/>
            <person name="Terry A."/>
            <person name="Pangilinan J."/>
            <person name="Lindquist E.A."/>
            <person name="Lucas S."/>
            <person name="Paulsen I.T."/>
            <person name="Hattenrath-Lehmann T.K."/>
            <person name="Talmage S.C."/>
            <person name="Walker E.A."/>
            <person name="Koch F."/>
            <person name="Burson A.M."/>
            <person name="Marcoval M.A."/>
            <person name="Tang Y.Z."/>
            <person name="Lecleir G.R."/>
            <person name="Coyne K.J."/>
            <person name="Berg G.M."/>
            <person name="Bertrand E.M."/>
            <person name="Saito M.A."/>
            <person name="Gladyshev V.N."/>
            <person name="Grigoriev I.V."/>
        </authorList>
    </citation>
    <scope>NUCLEOTIDE SEQUENCE [LARGE SCALE GENOMIC DNA]</scope>
    <source>
        <strain evidence="3">CCMP 1984</strain>
    </source>
</reference>
<dbReference type="SMART" id="SM00174">
    <property type="entry name" value="RHO"/>
    <property type="match status" value="1"/>
</dbReference>
<dbReference type="SMART" id="SM00175">
    <property type="entry name" value="RAB"/>
    <property type="match status" value="1"/>
</dbReference>
<dbReference type="GeneID" id="20221915"/>
<dbReference type="PROSITE" id="PS51417">
    <property type="entry name" value="ARF"/>
    <property type="match status" value="1"/>
</dbReference>
<dbReference type="RefSeq" id="XP_009040636.1">
    <property type="nucleotide sequence ID" value="XM_009042388.1"/>
</dbReference>
<proteinExistence type="predicted"/>
<evidence type="ECO:0000313" key="3">
    <source>
        <dbReference type="Proteomes" id="UP000002729"/>
    </source>
</evidence>
<dbReference type="PRINTS" id="PR00449">
    <property type="entry name" value="RASTRNSFRMNG"/>
</dbReference>
<dbReference type="AlphaFoldDB" id="F0YJL2"/>
<dbReference type="CDD" id="cd00154">
    <property type="entry name" value="Rab"/>
    <property type="match status" value="1"/>
</dbReference>
<dbReference type="SMART" id="SM00176">
    <property type="entry name" value="RAN"/>
    <property type="match status" value="1"/>
</dbReference>
<dbReference type="SUPFAM" id="SSF52540">
    <property type="entry name" value="P-loop containing nucleoside triphosphate hydrolases"/>
    <property type="match status" value="1"/>
</dbReference>
<dbReference type="FunFam" id="3.40.50.300:FF:000808">
    <property type="entry name" value="Small GTP-binding protein, putative"/>
    <property type="match status" value="1"/>
</dbReference>
<dbReference type="Gene3D" id="3.40.50.300">
    <property type="entry name" value="P-loop containing nucleotide triphosphate hydrolases"/>
    <property type="match status" value="1"/>
</dbReference>
<dbReference type="Pfam" id="PF00071">
    <property type="entry name" value="Ras"/>
    <property type="match status" value="1"/>
</dbReference>
<dbReference type="Proteomes" id="UP000002729">
    <property type="component" value="Unassembled WGS sequence"/>
</dbReference>
<dbReference type="PROSITE" id="PS51419">
    <property type="entry name" value="RAB"/>
    <property type="match status" value="1"/>
</dbReference>
<dbReference type="EMBL" id="GL833148">
    <property type="protein sequence ID" value="EGB04722.1"/>
    <property type="molecule type" value="Genomic_DNA"/>
</dbReference>
<dbReference type="PANTHER" id="PTHR47978">
    <property type="match status" value="1"/>
</dbReference>
<dbReference type="InterPro" id="IPR027417">
    <property type="entry name" value="P-loop_NTPase"/>
</dbReference>
<gene>
    <name evidence="2" type="ORF">AURANDRAFT_38887</name>
</gene>